<evidence type="ECO:0000256" key="2">
    <source>
        <dbReference type="ARBA" id="ARBA00022679"/>
    </source>
</evidence>
<gene>
    <name evidence="4" type="ORF">J2S15_000514</name>
</gene>
<evidence type="ECO:0000256" key="1">
    <source>
        <dbReference type="ARBA" id="ARBA00022676"/>
    </source>
</evidence>
<dbReference type="SUPFAM" id="SSF53448">
    <property type="entry name" value="Nucleotide-diphospho-sugar transferases"/>
    <property type="match status" value="1"/>
</dbReference>
<reference evidence="4 5" key="1">
    <citation type="submission" date="2023-07" db="EMBL/GenBank/DDBJ databases">
        <title>Genomic Encyclopedia of Type Strains, Phase IV (KMG-IV): sequencing the most valuable type-strain genomes for metagenomic binning, comparative biology and taxonomic classification.</title>
        <authorList>
            <person name="Goeker M."/>
        </authorList>
    </citation>
    <scope>NUCLEOTIDE SEQUENCE [LARGE SCALE GENOMIC DNA]</scope>
    <source>
        <strain evidence="4 5">DSM 16784</strain>
    </source>
</reference>
<dbReference type="PANTHER" id="PTHR22916:SF51">
    <property type="entry name" value="GLYCOSYLTRANSFERASE EPSH-RELATED"/>
    <property type="match status" value="1"/>
</dbReference>
<comment type="caution">
    <text evidence="4">The sequence shown here is derived from an EMBL/GenBank/DDBJ whole genome shotgun (WGS) entry which is preliminary data.</text>
</comment>
<dbReference type="PANTHER" id="PTHR22916">
    <property type="entry name" value="GLYCOSYLTRANSFERASE"/>
    <property type="match status" value="1"/>
</dbReference>
<name>A0ABU0DZ75_9FIRM</name>
<keyword evidence="1" id="KW-0328">Glycosyltransferase</keyword>
<organism evidence="4 5">
    <name type="scientific">Breznakia pachnodae</name>
    <dbReference type="NCBI Taxonomy" id="265178"/>
    <lineage>
        <taxon>Bacteria</taxon>
        <taxon>Bacillati</taxon>
        <taxon>Bacillota</taxon>
        <taxon>Erysipelotrichia</taxon>
        <taxon>Erysipelotrichales</taxon>
        <taxon>Erysipelotrichaceae</taxon>
        <taxon>Breznakia</taxon>
    </lineage>
</organism>
<evidence type="ECO:0000313" key="5">
    <source>
        <dbReference type="Proteomes" id="UP001230220"/>
    </source>
</evidence>
<feature type="domain" description="Glycosyltransferase 2-like" evidence="3">
    <location>
        <begin position="7"/>
        <end position="166"/>
    </location>
</feature>
<evidence type="ECO:0000259" key="3">
    <source>
        <dbReference type="Pfam" id="PF00535"/>
    </source>
</evidence>
<proteinExistence type="predicted"/>
<keyword evidence="5" id="KW-1185">Reference proteome</keyword>
<evidence type="ECO:0000313" key="4">
    <source>
        <dbReference type="EMBL" id="MDQ0359783.1"/>
    </source>
</evidence>
<dbReference type="Pfam" id="PF00535">
    <property type="entry name" value="Glycos_transf_2"/>
    <property type="match status" value="1"/>
</dbReference>
<accession>A0ABU0DZ75</accession>
<sequence length="337" mass="39060">MGNQKISLIMPVYNSEKYLEESLQSVFQQSYKNFNLIIMDDGSTDGSNTILRDWEKKYPDVIKVYTQENQGQSAARNNALNYADGEFISFVDSDDILESTMLEELMNEVDDTTDIVACAYEKFISETNEITLTRLPLAWWVEFDATHKHLFHYTPCAKLFRTDFLKRFDIKFSVGEQLEDGPYCCMSDILARSVKVIDFVGYHYRIHSSSTMGNVRKKGGQKPKVPYNGVRQAVATVRNHNTDEIKDKILEYCIIKILAGLTTNMYKNCDKETRKEICEFCYSFIKDNFPNVKKNPYVGFFKLKQLPLTHRVATKLFVLSYRMHLLYPFSLIVSKVL</sequence>
<dbReference type="EMBL" id="JAUSUR010000001">
    <property type="protein sequence ID" value="MDQ0359783.1"/>
    <property type="molecule type" value="Genomic_DNA"/>
</dbReference>
<dbReference type="CDD" id="cd00761">
    <property type="entry name" value="Glyco_tranf_GTA_type"/>
    <property type="match status" value="1"/>
</dbReference>
<dbReference type="InterPro" id="IPR001173">
    <property type="entry name" value="Glyco_trans_2-like"/>
</dbReference>
<dbReference type="RefSeq" id="WP_307405181.1">
    <property type="nucleotide sequence ID" value="NZ_JAUSUR010000001.1"/>
</dbReference>
<protein>
    <submittedName>
        <fullName evidence="4">Glycosyltransferase involved in cell wall biosynthesis</fullName>
    </submittedName>
</protein>
<dbReference type="InterPro" id="IPR029044">
    <property type="entry name" value="Nucleotide-diphossugar_trans"/>
</dbReference>
<keyword evidence="2" id="KW-0808">Transferase</keyword>
<dbReference type="Proteomes" id="UP001230220">
    <property type="component" value="Unassembled WGS sequence"/>
</dbReference>
<dbReference type="Gene3D" id="3.90.550.10">
    <property type="entry name" value="Spore Coat Polysaccharide Biosynthesis Protein SpsA, Chain A"/>
    <property type="match status" value="1"/>
</dbReference>